<proteinExistence type="predicted"/>
<evidence type="ECO:0000313" key="2">
    <source>
        <dbReference type="Proteomes" id="UP000824681"/>
    </source>
</evidence>
<evidence type="ECO:0000313" key="1">
    <source>
        <dbReference type="EMBL" id="QYC38875.1"/>
    </source>
</evidence>
<dbReference type="Proteomes" id="UP000824681">
    <property type="component" value="Chromosome"/>
</dbReference>
<reference evidence="1 2" key="1">
    <citation type="journal article" date="2021" name="ACS Chem. Biol.">
        <title>Genomic-Led Discovery of a Novel Glycopeptide Antibiotic by Nonomuraea coxensis DSM 45129.</title>
        <authorList>
            <person name="Yushchuk O."/>
            <person name="Vior N.M."/>
            <person name="Andreo-Vidal A."/>
            <person name="Berini F."/>
            <person name="Ruckert C."/>
            <person name="Busche T."/>
            <person name="Binda E."/>
            <person name="Kalinowski J."/>
            <person name="Truman A.W."/>
            <person name="Marinelli F."/>
        </authorList>
    </citation>
    <scope>NUCLEOTIDE SEQUENCE [LARGE SCALE GENOMIC DNA]</scope>
    <source>
        <strain evidence="1 2">DSM 45129</strain>
    </source>
</reference>
<sequence>MGNENTTGLIDVSDVDLEDLRQLRNPALIRAMEQLRRTGPTEALFQSFIDRD</sequence>
<evidence type="ECO:0008006" key="3">
    <source>
        <dbReference type="Google" id="ProtNLM"/>
    </source>
</evidence>
<name>A0ABX8TTR8_9ACTN</name>
<keyword evidence="2" id="KW-1185">Reference proteome</keyword>
<organism evidence="1 2">
    <name type="scientific">Nonomuraea coxensis DSM 45129</name>
    <dbReference type="NCBI Taxonomy" id="1122611"/>
    <lineage>
        <taxon>Bacteria</taxon>
        <taxon>Bacillati</taxon>
        <taxon>Actinomycetota</taxon>
        <taxon>Actinomycetes</taxon>
        <taxon>Streptosporangiales</taxon>
        <taxon>Streptosporangiaceae</taxon>
        <taxon>Nonomuraea</taxon>
    </lineage>
</organism>
<dbReference type="RefSeq" id="WP_020541392.1">
    <property type="nucleotide sequence ID" value="NZ_CP068985.1"/>
</dbReference>
<accession>A0ABX8TTR8</accession>
<gene>
    <name evidence="1" type="ORF">Nocox_06240</name>
</gene>
<protein>
    <recommendedName>
        <fullName evidence="3">FXSXX-COOH protein</fullName>
    </recommendedName>
</protein>
<dbReference type="EMBL" id="CP068985">
    <property type="protein sequence ID" value="QYC38875.1"/>
    <property type="molecule type" value="Genomic_DNA"/>
</dbReference>